<name>A0ABP0ILR4_9DINO</name>
<sequence length="385" mass="43930">MKRPRGSSCAVLEADRQKARKLLASSFQEGETSEALATELEGAVLERWGAALSDYRAQMRSVVAALRRSAPLRHRLCCGEVDAARLLDEPELLLTEQQRAQQATLRKESLERCLNTSLGQLGLYVLGIDCDGSSCSIACERRHLESREQMRGKWPKLQANHLVICAGPERSGSTWLYNAVRLLHLKAQVPCDSYWMTRLSHAKLEERLRAQPLAVVLVKTHEWSADYAELVPMAKHIFLTHRDLRGVVASYRRVQWELAIPDAYVSEHMEWRRNCSLDISYEEIMRSPLVPLKLIAEQLKLSFTQEQLREVQSDLIQLKRSHCGNAVCQVTKLWPDHRSAETERLQGKGCAANNAELNELKDEAYAQVLNTRFKEYQMLYGYLND</sequence>
<dbReference type="PROSITE" id="PS51321">
    <property type="entry name" value="TFIIS_CENTRAL"/>
    <property type="match status" value="1"/>
</dbReference>
<evidence type="ECO:0000313" key="2">
    <source>
        <dbReference type="EMBL" id="CAK9003238.1"/>
    </source>
</evidence>
<dbReference type="SUPFAM" id="SSF52540">
    <property type="entry name" value="P-loop containing nucleoside triphosphate hydrolases"/>
    <property type="match status" value="1"/>
</dbReference>
<dbReference type="Proteomes" id="UP001642464">
    <property type="component" value="Unassembled WGS sequence"/>
</dbReference>
<dbReference type="Gene3D" id="3.40.50.300">
    <property type="entry name" value="P-loop containing nucleotide triphosphate hydrolases"/>
    <property type="match status" value="1"/>
</dbReference>
<proteinExistence type="predicted"/>
<gene>
    <name evidence="2" type="ORF">SCF082_LOCUS7656</name>
</gene>
<comment type="caution">
    <text evidence="2">The sequence shown here is derived from an EMBL/GenBank/DDBJ whole genome shotgun (WGS) entry which is preliminary data.</text>
</comment>
<keyword evidence="3" id="KW-1185">Reference proteome</keyword>
<evidence type="ECO:0000259" key="1">
    <source>
        <dbReference type="PROSITE" id="PS51321"/>
    </source>
</evidence>
<dbReference type="SUPFAM" id="SSF46942">
    <property type="entry name" value="Elongation factor TFIIS domain 2"/>
    <property type="match status" value="1"/>
</dbReference>
<dbReference type="InterPro" id="IPR003618">
    <property type="entry name" value="TFIIS_cen_dom"/>
</dbReference>
<organism evidence="2 3">
    <name type="scientific">Durusdinium trenchii</name>
    <dbReference type="NCBI Taxonomy" id="1381693"/>
    <lineage>
        <taxon>Eukaryota</taxon>
        <taxon>Sar</taxon>
        <taxon>Alveolata</taxon>
        <taxon>Dinophyceae</taxon>
        <taxon>Suessiales</taxon>
        <taxon>Symbiodiniaceae</taxon>
        <taxon>Durusdinium</taxon>
    </lineage>
</organism>
<dbReference type="InterPro" id="IPR027417">
    <property type="entry name" value="P-loop_NTPase"/>
</dbReference>
<dbReference type="Pfam" id="PF07500">
    <property type="entry name" value="TFIIS_M"/>
    <property type="match status" value="1"/>
</dbReference>
<dbReference type="InterPro" id="IPR036575">
    <property type="entry name" value="TFIIS_cen_dom_sf"/>
</dbReference>
<evidence type="ECO:0000313" key="3">
    <source>
        <dbReference type="Proteomes" id="UP001642464"/>
    </source>
</evidence>
<reference evidence="2 3" key="1">
    <citation type="submission" date="2024-02" db="EMBL/GenBank/DDBJ databases">
        <authorList>
            <person name="Chen Y."/>
            <person name="Shah S."/>
            <person name="Dougan E. K."/>
            <person name="Thang M."/>
            <person name="Chan C."/>
        </authorList>
    </citation>
    <scope>NUCLEOTIDE SEQUENCE [LARGE SCALE GENOMIC DNA]</scope>
</reference>
<feature type="domain" description="TFIIS central" evidence="1">
    <location>
        <begin position="15"/>
        <end position="121"/>
    </location>
</feature>
<protein>
    <recommendedName>
        <fullName evidence="1">TFIIS central domain-containing protein</fullName>
    </recommendedName>
</protein>
<dbReference type="Gene3D" id="1.10.472.30">
    <property type="entry name" value="Transcription elongation factor S-II, central domain"/>
    <property type="match status" value="1"/>
</dbReference>
<accession>A0ABP0ILR4</accession>
<dbReference type="EMBL" id="CAXAMM010004335">
    <property type="protein sequence ID" value="CAK9003238.1"/>
    <property type="molecule type" value="Genomic_DNA"/>
</dbReference>